<dbReference type="Pfam" id="PF26382">
    <property type="entry name" value="BREX_PglY_6th"/>
    <property type="match status" value="1"/>
</dbReference>
<evidence type="ECO:0000256" key="1">
    <source>
        <dbReference type="SAM" id="MobiDB-lite"/>
    </source>
</evidence>
<feature type="domain" description="ATPase PglY 5th" evidence="2">
    <location>
        <begin position="886"/>
        <end position="986"/>
    </location>
</feature>
<evidence type="ECO:0000313" key="5">
    <source>
        <dbReference type="Proteomes" id="UP000707731"/>
    </source>
</evidence>
<protein>
    <submittedName>
        <fullName evidence="4">Phage resistance protein</fullName>
    </submittedName>
</protein>
<organism evidence="4 5">
    <name type="scientific">Nocardia higoensis</name>
    <dbReference type="NCBI Taxonomy" id="228599"/>
    <lineage>
        <taxon>Bacteria</taxon>
        <taxon>Bacillati</taxon>
        <taxon>Actinomycetota</taxon>
        <taxon>Actinomycetes</taxon>
        <taxon>Mycobacteriales</taxon>
        <taxon>Nocardiaceae</taxon>
        <taxon>Nocardia</taxon>
    </lineage>
</organism>
<dbReference type="Pfam" id="PF26381">
    <property type="entry name" value="BREX_PglY_5th"/>
    <property type="match status" value="1"/>
</dbReference>
<feature type="domain" description="ATPase PglY C-terminal" evidence="3">
    <location>
        <begin position="1029"/>
        <end position="1205"/>
    </location>
</feature>
<dbReference type="RefSeq" id="WP_195000848.1">
    <property type="nucleotide sequence ID" value="NZ_JADLQN010000001.1"/>
</dbReference>
<evidence type="ECO:0000259" key="2">
    <source>
        <dbReference type="Pfam" id="PF26381"/>
    </source>
</evidence>
<dbReference type="InterPro" id="IPR058748">
    <property type="entry name" value="PglY_5th"/>
</dbReference>
<evidence type="ECO:0000313" key="4">
    <source>
        <dbReference type="EMBL" id="MBF6354023.1"/>
    </source>
</evidence>
<dbReference type="EMBL" id="JADLQN010000001">
    <property type="protein sequence ID" value="MBF6354023.1"/>
    <property type="molecule type" value="Genomic_DNA"/>
</dbReference>
<evidence type="ECO:0000259" key="3">
    <source>
        <dbReference type="Pfam" id="PF26382"/>
    </source>
</evidence>
<dbReference type="InterPro" id="IPR058747">
    <property type="entry name" value="PglY_C"/>
</dbReference>
<dbReference type="Proteomes" id="UP000707731">
    <property type="component" value="Unassembled WGS sequence"/>
</dbReference>
<feature type="compositionally biased region" description="Basic and acidic residues" evidence="1">
    <location>
        <begin position="1205"/>
        <end position="1237"/>
    </location>
</feature>
<accession>A0ABS0D6B8</accession>
<comment type="caution">
    <text evidence="4">The sequence shown here is derived from an EMBL/GenBank/DDBJ whole genome shotgun (WGS) entry which is preliminary data.</text>
</comment>
<gene>
    <name evidence="4" type="ORF">IU449_05565</name>
</gene>
<keyword evidence="5" id="KW-1185">Reference proteome</keyword>
<feature type="region of interest" description="Disordered" evidence="1">
    <location>
        <begin position="1205"/>
        <end position="1283"/>
    </location>
</feature>
<proteinExistence type="predicted"/>
<name>A0ABS0D6B8_9NOCA</name>
<reference evidence="4 5" key="1">
    <citation type="submission" date="2020-10" db="EMBL/GenBank/DDBJ databases">
        <title>Identification of Nocardia species via Next-generation sequencing and recognition of intraspecies genetic diversity.</title>
        <authorList>
            <person name="Li P."/>
            <person name="Li P."/>
            <person name="Lu B."/>
        </authorList>
    </citation>
    <scope>NUCLEOTIDE SEQUENCE [LARGE SCALE GENOMIC DNA]</scope>
    <source>
        <strain evidence="4 5">BJ06-0143</strain>
    </source>
</reference>
<sequence length="1316" mass="143780">MDQPPLLRDLIDIKEHVAGSDYVLTLADAVTEAGSTKAVQDYVLTDRLLENFDQALALIKSALDGNTSKPAFLHGSFGAGKSHFMAVLYALLSGNPAARARTEFDSLITAHEWLLSDGKKFLMVPYHMIDAKAMEQRVLGGYVDFVRAKHPEAPIPPVYRTDALFTDLWALRESMGEQRFLEILNKGQTGDEDDEWGETAAFWTTEKVDTALSASESHDGGALNLVHPSTPPELRAKLVNDAGTHLLPGFAARAAEDESGFISLDAGLSVIAAHAKSLGYDGIILFLDELILWLASLIHDEKRVAREASKITNFREGGDARRAIPIVSFIARQRDLRELVGEELAGAAESAIQDALNHASGRFDLISLEDRNLPQIAHARLLKPRDAEAAAAIDAAFEKTKRLGPKVWDTLLGSDESTTGADEASFRLSYPFSPAFLDTLVHISAALQRSRTGLKLMGQLLADHRDDLRLGDLVPLGDLYSQLTRGGDRPFVADKKVLFDAADKLYKTRLRPYLLSTCEVTEDDVDTYLHRRDTITDPKLAGNCKKFVGQNRLACTVLLAALAPSVPALRDLTIRRLGALNHGSITTMIPGREEGVIKDMVGEWAARFPEIKLTGTDANPGVRLELSGVDVESVLANAQVNDNPANRLALARDLLAEEFGLDRANGRFDADELRFVWRGSNRVAEVVFGNVSDEDALPNHDLQPAIEGRWRIVIDLPYDEGILGPVEDADRIRRLKEEQGGNHPRTVAWLPSHLTKPRWEDFRRLLVVTKALADQARFDTQYAQHLNPDNRASAKQLLESQRETLRKRVLATFKQAYGLAERKPDDVTNELDQLFYPLPDIDGLTVSIGQSMHDAIRGLAGKLLAHQYPEHPNLDPDNTGTAVKPADAKAVLAQVKGAAEARDNRVEVPAKDRALMRRIAEPLGLGQQKEAYFELSKRWADHFRKSAQNAGETGDLSVISLGDWIDLPQPRGLEAHVANLVIASFAEMDDRIWVRGGVPIDPPDLARIAHGDALRTQPLPSEADWDAARNRFEVIFGDKPPTLRRGGPVQSFARQIGTVAAKYQDTAARLVEQLEKHAEFLQLDDSAPGERLALARRSLELLSVLTSGGGGSAGAKKTVEALAGFDLGDVSADRLATSIKSADKVIAALTHAAWHNLEQAKLLGPEGATLLDSLRSTARADQRSGDLAEALRVTDAKITALTSRRLREEAERRAREEAERRASAEAERNAHEDDDRSTVTPAQRVADRSTASGGRADDVDLGTPTSNPPLDGTTPGPKATSGIYTTTAGESIAKLRAELAALEPGVTVEVTWKVVR</sequence>